<feature type="transmembrane region" description="Helical" evidence="8">
    <location>
        <begin position="250"/>
        <end position="269"/>
    </location>
</feature>
<comment type="similarity">
    <text evidence="2">Belongs to the binding-protein-dependent transport system permease family. FecCD subfamily.</text>
</comment>
<organism evidence="9">
    <name type="scientific">hydrothermal vent metagenome</name>
    <dbReference type="NCBI Taxonomy" id="652676"/>
    <lineage>
        <taxon>unclassified sequences</taxon>
        <taxon>metagenomes</taxon>
        <taxon>ecological metagenomes</taxon>
    </lineage>
</organism>
<dbReference type="EMBL" id="UOFA01000270">
    <property type="protein sequence ID" value="VAW46317.1"/>
    <property type="molecule type" value="Genomic_DNA"/>
</dbReference>
<feature type="transmembrane region" description="Helical" evidence="8">
    <location>
        <begin position="90"/>
        <end position="109"/>
    </location>
</feature>
<feature type="transmembrane region" description="Helical" evidence="8">
    <location>
        <begin position="65"/>
        <end position="84"/>
    </location>
</feature>
<evidence type="ECO:0000256" key="4">
    <source>
        <dbReference type="ARBA" id="ARBA00022475"/>
    </source>
</evidence>
<evidence type="ECO:0000313" key="9">
    <source>
        <dbReference type="EMBL" id="VAW46317.1"/>
    </source>
</evidence>
<dbReference type="PANTHER" id="PTHR30472:SF25">
    <property type="entry name" value="ABC TRANSPORTER PERMEASE PROTEIN MJ0876-RELATED"/>
    <property type="match status" value="1"/>
</dbReference>
<comment type="subcellular location">
    <subcellularLocation>
        <location evidence="1">Cell membrane</location>
        <topology evidence="1">Multi-pass membrane protein</topology>
    </subcellularLocation>
</comment>
<feature type="transmembrane region" description="Helical" evidence="8">
    <location>
        <begin position="161"/>
        <end position="180"/>
    </location>
</feature>
<sequence>MVVALTVGSVQVPLGALFDSNSTYFEIIWQLRFPRIINSIMVGACLALAGLLIQNLVKNPLADPYLLGVSGGAAVVQLMVIVTGLSLSQYLLFAFGFMGSMLATLLLLKLSYQGRIRPDKITLNGVVLAFGFAAFISFILATSSGQHIKSMMFWLMGDMSFAQPNALMPVLLLISFLVLIKHSRALDLLARGDLFALKSGVNTHRINLMIFVITALLTSMAVAQAGTIGFVGLIIPHLVRMMAGYQHRQLIPMCVLVGACFLVAADTLARTVMSPIQLPVGIFTALIGVPVFLWLNRKI</sequence>
<dbReference type="GO" id="GO:0033214">
    <property type="term" value="P:siderophore-iron import into cell"/>
    <property type="evidence" value="ECO:0007669"/>
    <property type="project" value="TreeGrafter"/>
</dbReference>
<keyword evidence="5 8" id="KW-0812">Transmembrane</keyword>
<name>A0A3B0W6H8_9ZZZZ</name>
<reference evidence="9" key="1">
    <citation type="submission" date="2018-06" db="EMBL/GenBank/DDBJ databases">
        <authorList>
            <person name="Zhirakovskaya E."/>
        </authorList>
    </citation>
    <scope>NUCLEOTIDE SEQUENCE</scope>
</reference>
<dbReference type="AlphaFoldDB" id="A0A3B0W6H8"/>
<dbReference type="FunFam" id="1.10.3470.10:FF:000001">
    <property type="entry name" value="Vitamin B12 ABC transporter permease BtuC"/>
    <property type="match status" value="1"/>
</dbReference>
<evidence type="ECO:0000256" key="5">
    <source>
        <dbReference type="ARBA" id="ARBA00022692"/>
    </source>
</evidence>
<proteinExistence type="inferred from homology"/>
<dbReference type="GO" id="GO:0005886">
    <property type="term" value="C:plasma membrane"/>
    <property type="evidence" value="ECO:0007669"/>
    <property type="project" value="UniProtKB-SubCell"/>
</dbReference>
<keyword evidence="4" id="KW-1003">Cell membrane</keyword>
<dbReference type="SUPFAM" id="SSF81345">
    <property type="entry name" value="ABC transporter involved in vitamin B12 uptake, BtuC"/>
    <property type="match status" value="1"/>
</dbReference>
<dbReference type="InterPro" id="IPR000522">
    <property type="entry name" value="ABC_transptr_permease_BtuC"/>
</dbReference>
<dbReference type="GO" id="GO:0022857">
    <property type="term" value="F:transmembrane transporter activity"/>
    <property type="evidence" value="ECO:0007669"/>
    <property type="project" value="InterPro"/>
</dbReference>
<feature type="transmembrane region" description="Helical" evidence="8">
    <location>
        <begin position="121"/>
        <end position="141"/>
    </location>
</feature>
<protein>
    <recommendedName>
        <fullName evidence="10">Vitamin B12 ABC transporter, permease protein BtuC</fullName>
    </recommendedName>
</protein>
<keyword evidence="7 8" id="KW-0472">Membrane</keyword>
<evidence type="ECO:0008006" key="10">
    <source>
        <dbReference type="Google" id="ProtNLM"/>
    </source>
</evidence>
<evidence type="ECO:0000256" key="2">
    <source>
        <dbReference type="ARBA" id="ARBA00007935"/>
    </source>
</evidence>
<keyword evidence="6 8" id="KW-1133">Transmembrane helix</keyword>
<dbReference type="Gene3D" id="1.10.3470.10">
    <property type="entry name" value="ABC transporter involved in vitamin B12 uptake, BtuC"/>
    <property type="match status" value="1"/>
</dbReference>
<dbReference type="PANTHER" id="PTHR30472">
    <property type="entry name" value="FERRIC ENTEROBACTIN TRANSPORT SYSTEM PERMEASE PROTEIN"/>
    <property type="match status" value="1"/>
</dbReference>
<feature type="transmembrane region" description="Helical" evidence="8">
    <location>
        <begin position="36"/>
        <end position="53"/>
    </location>
</feature>
<evidence type="ECO:0000256" key="7">
    <source>
        <dbReference type="ARBA" id="ARBA00023136"/>
    </source>
</evidence>
<dbReference type="Pfam" id="PF01032">
    <property type="entry name" value="FecCD"/>
    <property type="match status" value="1"/>
</dbReference>
<gene>
    <name evidence="9" type="ORF">MNBD_GAMMA02-455</name>
</gene>
<keyword evidence="3" id="KW-0813">Transport</keyword>
<feature type="transmembrane region" description="Helical" evidence="8">
    <location>
        <begin position="276"/>
        <end position="295"/>
    </location>
</feature>
<feature type="transmembrane region" description="Helical" evidence="8">
    <location>
        <begin position="208"/>
        <end position="238"/>
    </location>
</feature>
<dbReference type="CDD" id="cd06550">
    <property type="entry name" value="TM_ABC_iron-siderophores_like"/>
    <property type="match status" value="1"/>
</dbReference>
<accession>A0A3B0W6H8</accession>
<evidence type="ECO:0000256" key="1">
    <source>
        <dbReference type="ARBA" id="ARBA00004651"/>
    </source>
</evidence>
<dbReference type="InterPro" id="IPR037294">
    <property type="entry name" value="ABC_BtuC-like"/>
</dbReference>
<evidence type="ECO:0000256" key="3">
    <source>
        <dbReference type="ARBA" id="ARBA00022448"/>
    </source>
</evidence>
<evidence type="ECO:0000256" key="6">
    <source>
        <dbReference type="ARBA" id="ARBA00022989"/>
    </source>
</evidence>
<evidence type="ECO:0000256" key="8">
    <source>
        <dbReference type="SAM" id="Phobius"/>
    </source>
</evidence>